<dbReference type="EMBL" id="JAKJPO010000003">
    <property type="protein sequence ID" value="MCF7221534.1"/>
    <property type="molecule type" value="Genomic_DNA"/>
</dbReference>
<dbReference type="Pfam" id="PF07484">
    <property type="entry name" value="Collar"/>
    <property type="match status" value="1"/>
</dbReference>
<evidence type="ECO:0000259" key="1">
    <source>
        <dbReference type="Pfam" id="PF07484"/>
    </source>
</evidence>
<gene>
    <name evidence="2" type="ORF">L3V18_06990</name>
</gene>
<dbReference type="InterPro" id="IPR037053">
    <property type="entry name" value="Phage_tail_collar_dom_sf"/>
</dbReference>
<comment type="caution">
    <text evidence="2">The sequence shown here is derived from an EMBL/GenBank/DDBJ whole genome shotgun (WGS) entry which is preliminary data.</text>
</comment>
<organism evidence="2 3">
    <name type="scientific">Marilutibacter chinensis</name>
    <dbReference type="NCBI Taxonomy" id="2912247"/>
    <lineage>
        <taxon>Bacteria</taxon>
        <taxon>Pseudomonadati</taxon>
        <taxon>Pseudomonadota</taxon>
        <taxon>Gammaproteobacteria</taxon>
        <taxon>Lysobacterales</taxon>
        <taxon>Lysobacteraceae</taxon>
        <taxon>Marilutibacter</taxon>
    </lineage>
</organism>
<proteinExistence type="predicted"/>
<evidence type="ECO:0000313" key="2">
    <source>
        <dbReference type="EMBL" id="MCF7221534.1"/>
    </source>
</evidence>
<reference evidence="2" key="2">
    <citation type="submission" date="2022-01" db="EMBL/GenBank/DDBJ databases">
        <authorList>
            <person name="Zhou L.Y."/>
        </authorList>
    </citation>
    <scope>NUCLEOTIDE SEQUENCE</scope>
    <source>
        <strain evidence="2">TLK-CK17</strain>
    </source>
</reference>
<dbReference type="RefSeq" id="WP_237053961.1">
    <property type="nucleotide sequence ID" value="NZ_JAKJPO010000003.1"/>
</dbReference>
<sequence>MSEFFIGQIMMAGFNFAPKYFAQCNGQLLPISQNQALFSLLGTQFGGNGTTNFALPDMRSRTPVGYADSVDPSWQPPPVQMGEAAGSENVTLLANNLPAHTHTVNASTSDGDNRIPSNRMFATSINASGPALPLYGPSSGPLVTLNPQSVATAGGNQPHPNLQPYNTINFCIALSGIFPSRN</sequence>
<feature type="domain" description="Phage tail collar" evidence="1">
    <location>
        <begin position="7"/>
        <end position="63"/>
    </location>
</feature>
<dbReference type="InterPro" id="IPR011083">
    <property type="entry name" value="Phage_tail_collar_dom"/>
</dbReference>
<keyword evidence="3" id="KW-1185">Reference proteome</keyword>
<name>A0ABS9HRI0_9GAMM</name>
<protein>
    <submittedName>
        <fullName evidence="2">Tail fiber protein</fullName>
    </submittedName>
</protein>
<evidence type="ECO:0000313" key="3">
    <source>
        <dbReference type="Proteomes" id="UP001430796"/>
    </source>
</evidence>
<dbReference type="Gene3D" id="3.90.1340.10">
    <property type="entry name" value="Phage tail collar domain"/>
    <property type="match status" value="1"/>
</dbReference>
<dbReference type="SUPFAM" id="SSF88874">
    <property type="entry name" value="Receptor-binding domain of short tail fibre protein gp12"/>
    <property type="match status" value="1"/>
</dbReference>
<accession>A0ABS9HRI0</accession>
<reference evidence="2" key="1">
    <citation type="submission" date="2022-01" db="EMBL/GenBank/DDBJ databases">
        <title>Lysobacter chinensis sp. nov., a bacterium isolated from cow dung compost.</title>
        <authorList>
            <person name="Liu Y."/>
        </authorList>
    </citation>
    <scope>NUCLEOTIDE SEQUENCE</scope>
    <source>
        <strain evidence="2">TLK-CK17</strain>
    </source>
</reference>
<dbReference type="Proteomes" id="UP001430796">
    <property type="component" value="Unassembled WGS sequence"/>
</dbReference>